<comment type="caution">
    <text evidence="2">The sequence shown here is derived from an EMBL/GenBank/DDBJ whole genome shotgun (WGS) entry which is preliminary data.</text>
</comment>
<evidence type="ECO:0000259" key="1">
    <source>
        <dbReference type="Pfam" id="PF08486"/>
    </source>
</evidence>
<feature type="domain" description="Sporulation stage II protein D amidase enhancer LytB N-terminal" evidence="1">
    <location>
        <begin position="127"/>
        <end position="216"/>
    </location>
</feature>
<dbReference type="AlphaFoldDB" id="X0ST74"/>
<sequence>MAVPLLLLIILGGCKARPLTRPTPQMDIGPQFWVRVLLLNDVTDCTLKIGSPFSVINFDPHRQVQRNYSDRLNVPLKIEMSAGTITVAGQPLTDSEAIILPGAPYIFNLNGDDYRGKLKLVINPDGSSFDAINLVPLEPYLAGVVGAEMPDYWEPAALKAQAIAARTYCLYIKKRFGSNRAWDVRKTQAHQVYLGVRAESARIWEAVNRTYGRVLVCKHPDGTEGIFPTYYSSICGGHTENSKHVFGDSFEALVGRPCPYCKNVAKHSFFYWPTVQFDKTYVTARLLRRYPKLKQIGEITNIIAAGQSNYGKFSRVTLVKLVGSTGKSDFLRAEDFRLAIDPSGRKLQSTIYQIVNMGDKWEFL</sequence>
<feature type="non-terminal residue" evidence="2">
    <location>
        <position position="364"/>
    </location>
</feature>
<name>X0ST74_9ZZZZ</name>
<organism evidence="2">
    <name type="scientific">marine sediment metagenome</name>
    <dbReference type="NCBI Taxonomy" id="412755"/>
    <lineage>
        <taxon>unclassified sequences</taxon>
        <taxon>metagenomes</taxon>
        <taxon>ecological metagenomes</taxon>
    </lineage>
</organism>
<protein>
    <recommendedName>
        <fullName evidence="1">Sporulation stage II protein D amidase enhancer LytB N-terminal domain-containing protein</fullName>
    </recommendedName>
</protein>
<dbReference type="GO" id="GO:0030435">
    <property type="term" value="P:sporulation resulting in formation of a cellular spore"/>
    <property type="evidence" value="ECO:0007669"/>
    <property type="project" value="InterPro"/>
</dbReference>
<accession>X0ST74</accession>
<dbReference type="NCBIfam" id="TIGR02669">
    <property type="entry name" value="SpoIID_LytB"/>
    <property type="match status" value="1"/>
</dbReference>
<dbReference type="InterPro" id="IPR013486">
    <property type="entry name" value="SpoIID/LytB"/>
</dbReference>
<gene>
    <name evidence="2" type="ORF">S01H1_01206</name>
</gene>
<reference evidence="2" key="1">
    <citation type="journal article" date="2014" name="Front. Microbiol.">
        <title>High frequency of phylogenetically diverse reductive dehalogenase-homologous genes in deep subseafloor sedimentary metagenomes.</title>
        <authorList>
            <person name="Kawai M."/>
            <person name="Futagami T."/>
            <person name="Toyoda A."/>
            <person name="Takaki Y."/>
            <person name="Nishi S."/>
            <person name="Hori S."/>
            <person name="Arai W."/>
            <person name="Tsubouchi T."/>
            <person name="Morono Y."/>
            <person name="Uchiyama I."/>
            <person name="Ito T."/>
            <person name="Fujiyama A."/>
            <person name="Inagaki F."/>
            <person name="Takami H."/>
        </authorList>
    </citation>
    <scope>NUCLEOTIDE SEQUENCE</scope>
    <source>
        <strain evidence="2">Expedition CK06-06</strain>
    </source>
</reference>
<dbReference type="EMBL" id="BARS01000505">
    <property type="protein sequence ID" value="GAF78356.1"/>
    <property type="molecule type" value="Genomic_DNA"/>
</dbReference>
<evidence type="ECO:0000313" key="2">
    <source>
        <dbReference type="EMBL" id="GAF78356.1"/>
    </source>
</evidence>
<dbReference type="InterPro" id="IPR013693">
    <property type="entry name" value="SpoIID/LytB_N"/>
</dbReference>
<dbReference type="Pfam" id="PF08486">
    <property type="entry name" value="SpoIID"/>
    <property type="match status" value="1"/>
</dbReference>
<proteinExistence type="predicted"/>